<dbReference type="EMBL" id="BAAAQD010000001">
    <property type="protein sequence ID" value="GAA1499492.1"/>
    <property type="molecule type" value="Genomic_DNA"/>
</dbReference>
<evidence type="ECO:0000313" key="2">
    <source>
        <dbReference type="Proteomes" id="UP001501470"/>
    </source>
</evidence>
<evidence type="ECO:0000313" key="1">
    <source>
        <dbReference type="EMBL" id="GAA1499492.1"/>
    </source>
</evidence>
<reference evidence="1 2" key="1">
    <citation type="journal article" date="2019" name="Int. J. Syst. Evol. Microbiol.">
        <title>The Global Catalogue of Microorganisms (GCM) 10K type strain sequencing project: providing services to taxonomists for standard genome sequencing and annotation.</title>
        <authorList>
            <consortium name="The Broad Institute Genomics Platform"/>
            <consortium name="The Broad Institute Genome Sequencing Center for Infectious Disease"/>
            <person name="Wu L."/>
            <person name="Ma J."/>
        </authorList>
    </citation>
    <scope>NUCLEOTIDE SEQUENCE [LARGE SCALE GENOMIC DNA]</scope>
    <source>
        <strain evidence="1 2">JCM 15933</strain>
    </source>
</reference>
<proteinExistence type="predicted"/>
<dbReference type="Proteomes" id="UP001501470">
    <property type="component" value="Unassembled WGS sequence"/>
</dbReference>
<dbReference type="RefSeq" id="WP_344498373.1">
    <property type="nucleotide sequence ID" value="NZ_BAAAQD010000001.1"/>
</dbReference>
<name>A0ABN1ZHW5_9ACTN</name>
<sequence>MSVLLVGANPGLTVERDGGTVAFVSVWRVDWSAHGAGRAIVLWHEGRTTLVTDRPVLGRWLADTFNRHFPEVGGLPWPEPALIEAPVAVELDLAAGCTATGGGITVELSGPSGHRLITVDDFQGTGRNLSTVFARCGHGALTAGGTPVPGTASGFLADAEVWTSAG</sequence>
<keyword evidence="2" id="KW-1185">Reference proteome</keyword>
<gene>
    <name evidence="1" type="ORF">GCM10009827_001530</name>
</gene>
<accession>A0ABN1ZHW5</accession>
<protein>
    <submittedName>
        <fullName evidence="1">Uncharacterized protein</fullName>
    </submittedName>
</protein>
<organism evidence="1 2">
    <name type="scientific">Dactylosporangium maewongense</name>
    <dbReference type="NCBI Taxonomy" id="634393"/>
    <lineage>
        <taxon>Bacteria</taxon>
        <taxon>Bacillati</taxon>
        <taxon>Actinomycetota</taxon>
        <taxon>Actinomycetes</taxon>
        <taxon>Micromonosporales</taxon>
        <taxon>Micromonosporaceae</taxon>
        <taxon>Dactylosporangium</taxon>
    </lineage>
</organism>
<comment type="caution">
    <text evidence="1">The sequence shown here is derived from an EMBL/GenBank/DDBJ whole genome shotgun (WGS) entry which is preliminary data.</text>
</comment>